<dbReference type="InterPro" id="IPR024775">
    <property type="entry name" value="DinB-like"/>
</dbReference>
<dbReference type="SUPFAM" id="SSF109854">
    <property type="entry name" value="DinB/YfiT-like putative metalloenzymes"/>
    <property type="match status" value="1"/>
</dbReference>
<dbReference type="OrthoDB" id="679284at2"/>
<comment type="caution">
    <text evidence="2">The sequence shown here is derived from an EMBL/GenBank/DDBJ whole genome shotgun (WGS) entry which is preliminary data.</text>
</comment>
<keyword evidence="3" id="KW-1185">Reference proteome</keyword>
<sequence length="166" mass="19181">MKTEIINQLENILNETTQLLDSFSQTDINTVPFKDSWTAAQVGCHLLKSETGIDGLFYTPTKKADRKPDENIDELKKIFLDYSLKFKSPDFILPEDKIYDKEELIDSLKEVKTKITEAAKNVDLDEIAPLPQGHPFEGYTKLEMVHFLAYHTTRHNHQIQNIKKMV</sequence>
<dbReference type="Gene3D" id="1.20.120.450">
    <property type="entry name" value="dinb family like domain"/>
    <property type="match status" value="1"/>
</dbReference>
<dbReference type="Proteomes" id="UP000289775">
    <property type="component" value="Unassembled WGS sequence"/>
</dbReference>
<dbReference type="InterPro" id="IPR034660">
    <property type="entry name" value="DinB/YfiT-like"/>
</dbReference>
<evidence type="ECO:0000259" key="1">
    <source>
        <dbReference type="Pfam" id="PF12867"/>
    </source>
</evidence>
<name>A0A444W8M5_9FLAO</name>
<reference evidence="2 3" key="1">
    <citation type="submission" date="2014-12" db="EMBL/GenBank/DDBJ databases">
        <title>Genome sequence of Flavobacterium beibuense RSKm HC5.</title>
        <authorList>
            <person name="Kim J.F."/>
            <person name="Song J.Y."/>
            <person name="Kwak M.-J."/>
            <person name="Lee S.-W."/>
        </authorList>
    </citation>
    <scope>NUCLEOTIDE SEQUENCE [LARGE SCALE GENOMIC DNA]</scope>
    <source>
        <strain evidence="2 3">RSKm HC5</strain>
    </source>
</reference>
<dbReference type="RefSeq" id="WP_129751482.1">
    <property type="nucleotide sequence ID" value="NZ_JUIW01000008.1"/>
</dbReference>
<dbReference type="AlphaFoldDB" id="A0A444W8M5"/>
<organism evidence="2 3">
    <name type="scientific">Flavobacterium beibuense</name>
    <dbReference type="NCBI Taxonomy" id="657326"/>
    <lineage>
        <taxon>Bacteria</taxon>
        <taxon>Pseudomonadati</taxon>
        <taxon>Bacteroidota</taxon>
        <taxon>Flavobacteriia</taxon>
        <taxon>Flavobacteriales</taxon>
        <taxon>Flavobacteriaceae</taxon>
        <taxon>Flavobacterium</taxon>
    </lineage>
</organism>
<proteinExistence type="predicted"/>
<evidence type="ECO:0000313" key="2">
    <source>
        <dbReference type="EMBL" id="RYJ41968.1"/>
    </source>
</evidence>
<accession>A0A444W8M5</accession>
<protein>
    <submittedName>
        <fullName evidence="2">DinB_2 domain containing protein</fullName>
    </submittedName>
</protein>
<gene>
    <name evidence="2" type="ORF">NU09_2372</name>
</gene>
<evidence type="ECO:0000313" key="3">
    <source>
        <dbReference type="Proteomes" id="UP000289775"/>
    </source>
</evidence>
<feature type="domain" description="DinB-like" evidence="1">
    <location>
        <begin position="8"/>
        <end position="159"/>
    </location>
</feature>
<dbReference type="EMBL" id="JUIW01000008">
    <property type="protein sequence ID" value="RYJ41968.1"/>
    <property type="molecule type" value="Genomic_DNA"/>
</dbReference>
<dbReference type="Pfam" id="PF12867">
    <property type="entry name" value="DinB_2"/>
    <property type="match status" value="1"/>
</dbReference>